<dbReference type="Gene3D" id="3.40.960.10">
    <property type="entry name" value="VSR Endonuclease"/>
    <property type="match status" value="1"/>
</dbReference>
<dbReference type="RefSeq" id="WP_346052855.1">
    <property type="nucleotide sequence ID" value="NZ_JAYGII010000038.1"/>
</dbReference>
<organism evidence="2 3">
    <name type="scientific">Natronospira elongata</name>
    <dbReference type="NCBI Taxonomy" id="3110268"/>
    <lineage>
        <taxon>Bacteria</taxon>
        <taxon>Pseudomonadati</taxon>
        <taxon>Pseudomonadota</taxon>
        <taxon>Gammaproteobacteria</taxon>
        <taxon>Natronospirales</taxon>
        <taxon>Natronospiraceae</taxon>
        <taxon>Natronospira</taxon>
    </lineage>
</organism>
<dbReference type="SUPFAM" id="SSF52980">
    <property type="entry name" value="Restriction endonuclease-like"/>
    <property type="match status" value="1"/>
</dbReference>
<comment type="caution">
    <text evidence="2">The sequence shown here is derived from an EMBL/GenBank/DDBJ whole genome shotgun (WGS) entry which is preliminary data.</text>
</comment>
<reference evidence="2 3" key="1">
    <citation type="submission" date="2023-12" db="EMBL/GenBank/DDBJ databases">
        <title>Whole-genome sequencing of halo(alkali)philic microorganisms from hypersaline lakes.</title>
        <authorList>
            <person name="Sorokin D.Y."/>
            <person name="Merkel A.Y."/>
            <person name="Messina E."/>
            <person name="Yakimov M."/>
        </authorList>
    </citation>
    <scope>NUCLEOTIDE SEQUENCE [LARGE SCALE GENOMIC DNA]</scope>
    <source>
        <strain evidence="2 3">AB-CW1</strain>
    </source>
</reference>
<accession>A0AAP6JHB4</accession>
<dbReference type="GO" id="GO:0004519">
    <property type="term" value="F:endonuclease activity"/>
    <property type="evidence" value="ECO:0007669"/>
    <property type="project" value="UniProtKB-KW"/>
</dbReference>
<dbReference type="CDD" id="cd01038">
    <property type="entry name" value="Endonuclease_DUF559"/>
    <property type="match status" value="1"/>
</dbReference>
<dbReference type="AlphaFoldDB" id="A0AAP6JHB4"/>
<dbReference type="PANTHER" id="PTHR38590">
    <property type="entry name" value="BLL0828 PROTEIN"/>
    <property type="match status" value="1"/>
</dbReference>
<dbReference type="InterPro" id="IPR011335">
    <property type="entry name" value="Restrct_endonuc-II-like"/>
</dbReference>
<dbReference type="InterPro" id="IPR007569">
    <property type="entry name" value="DUF559"/>
</dbReference>
<keyword evidence="2" id="KW-0255">Endonuclease</keyword>
<sequence length="124" mass="14358">MSLKYPRNRVPLARKLRRQLTDAERCLWQRLRRSQLGWRFQRQRPLGPYVVDFYCAAAGLVVEVDGSQHLDPDGLARDHERDGWLKSQGLAVLRFDNRQVLLETDAVLEEIRCNCLARAGEGNL</sequence>
<gene>
    <name evidence="2" type="ORF">VCB98_12005</name>
</gene>
<keyword evidence="2" id="KW-0378">Hydrolase</keyword>
<protein>
    <submittedName>
        <fullName evidence="2">Endonuclease domain-containing protein</fullName>
    </submittedName>
</protein>
<dbReference type="EMBL" id="JAYGII010000038">
    <property type="protein sequence ID" value="MEA5446542.1"/>
    <property type="molecule type" value="Genomic_DNA"/>
</dbReference>
<name>A0AAP6JHB4_9GAMM</name>
<dbReference type="Proteomes" id="UP001302316">
    <property type="component" value="Unassembled WGS sequence"/>
</dbReference>
<dbReference type="Pfam" id="PF04480">
    <property type="entry name" value="DUF559"/>
    <property type="match status" value="1"/>
</dbReference>
<keyword evidence="3" id="KW-1185">Reference proteome</keyword>
<feature type="domain" description="DUF559" evidence="1">
    <location>
        <begin position="12"/>
        <end position="113"/>
    </location>
</feature>
<dbReference type="PANTHER" id="PTHR38590:SF1">
    <property type="entry name" value="BLL0828 PROTEIN"/>
    <property type="match status" value="1"/>
</dbReference>
<dbReference type="InterPro" id="IPR047216">
    <property type="entry name" value="Endonuclease_DUF559_bact"/>
</dbReference>
<evidence type="ECO:0000259" key="1">
    <source>
        <dbReference type="Pfam" id="PF04480"/>
    </source>
</evidence>
<proteinExistence type="predicted"/>
<keyword evidence="2" id="KW-0540">Nuclease</keyword>
<evidence type="ECO:0000313" key="3">
    <source>
        <dbReference type="Proteomes" id="UP001302316"/>
    </source>
</evidence>
<evidence type="ECO:0000313" key="2">
    <source>
        <dbReference type="EMBL" id="MEA5446542.1"/>
    </source>
</evidence>